<dbReference type="PANTHER" id="PTHR23315:SF7">
    <property type="entry name" value="U-BOX DOMAIN-CONTAINING PROTEIN 4"/>
    <property type="match status" value="1"/>
</dbReference>
<evidence type="ECO:0000313" key="3">
    <source>
        <dbReference type="EMBL" id="KAI7843478.1"/>
    </source>
</evidence>
<accession>A0AAD5DW38</accession>
<proteinExistence type="predicted"/>
<dbReference type="EMBL" id="JADXDR010000038">
    <property type="protein sequence ID" value="KAI7843478.1"/>
    <property type="molecule type" value="Genomic_DNA"/>
</dbReference>
<dbReference type="AlphaFoldDB" id="A0AAD5DW38"/>
<dbReference type="Pfam" id="PF00514">
    <property type="entry name" value="Arm"/>
    <property type="match status" value="3"/>
</dbReference>
<name>A0AAD5DW38_9CHLO</name>
<dbReference type="InterPro" id="IPR011989">
    <property type="entry name" value="ARM-like"/>
</dbReference>
<keyword evidence="1" id="KW-0833">Ubl conjugation pathway</keyword>
<dbReference type="InterPro" id="IPR016024">
    <property type="entry name" value="ARM-type_fold"/>
</dbReference>
<organism evidence="3 4">
    <name type="scientific">Chlorella ohadii</name>
    <dbReference type="NCBI Taxonomy" id="2649997"/>
    <lineage>
        <taxon>Eukaryota</taxon>
        <taxon>Viridiplantae</taxon>
        <taxon>Chlorophyta</taxon>
        <taxon>core chlorophytes</taxon>
        <taxon>Trebouxiophyceae</taxon>
        <taxon>Chlorellales</taxon>
        <taxon>Chlorellaceae</taxon>
        <taxon>Chlorella clade</taxon>
        <taxon>Chlorella</taxon>
    </lineage>
</organism>
<dbReference type="SMART" id="SM00185">
    <property type="entry name" value="ARM"/>
    <property type="match status" value="7"/>
</dbReference>
<keyword evidence="4" id="KW-1185">Reference proteome</keyword>
<evidence type="ECO:0000313" key="4">
    <source>
        <dbReference type="Proteomes" id="UP001205105"/>
    </source>
</evidence>
<evidence type="ECO:0000256" key="1">
    <source>
        <dbReference type="ARBA" id="ARBA00022786"/>
    </source>
</evidence>
<dbReference type="PROSITE" id="PS50176">
    <property type="entry name" value="ARM_REPEAT"/>
    <property type="match status" value="3"/>
</dbReference>
<feature type="repeat" description="ARM" evidence="2">
    <location>
        <begin position="265"/>
        <end position="307"/>
    </location>
</feature>
<dbReference type="Gene3D" id="1.25.10.10">
    <property type="entry name" value="Leucine-rich Repeat Variant"/>
    <property type="match status" value="2"/>
</dbReference>
<feature type="repeat" description="ARM" evidence="2">
    <location>
        <begin position="40"/>
        <end position="84"/>
    </location>
</feature>
<dbReference type="InterPro" id="IPR000225">
    <property type="entry name" value="Armadillo"/>
</dbReference>
<dbReference type="SUPFAM" id="SSF48371">
    <property type="entry name" value="ARM repeat"/>
    <property type="match status" value="1"/>
</dbReference>
<feature type="repeat" description="ARM" evidence="2">
    <location>
        <begin position="125"/>
        <end position="166"/>
    </location>
</feature>
<comment type="caution">
    <text evidence="3">The sequence shown here is derived from an EMBL/GenBank/DDBJ whole genome shotgun (WGS) entry which is preliminary data.</text>
</comment>
<gene>
    <name evidence="3" type="ORF">COHA_002954</name>
</gene>
<protein>
    <submittedName>
        <fullName evidence="3">Uncharacterized protein</fullName>
    </submittedName>
</protein>
<sequence length="378" mass="38132">MTIEEAVELARSREISHQVGAATTMRDMAARHSSQVLEAGGVQALPHLLATSHWKQVHHAAATALASLAAASRGVRDTVIQAGGCATLVRLLSDREPRTQEAAAAAMWSLSVGGRAALCALAAAGAAQPLVKLMRSNVAARLAAASALYNLAYEPAAAAAIAAAGPIPVLIHQLTVKGTNLKGGQQKEELRQVQAAAAGTLWCLADGQPESRAAIGAGGGVQALVNLLTRTLDSGNDSGASFQVAGCLCCLAQDSSLRDALRIAGCAEPLVRLLRSGSDGGREQAAGALWRLARGNEAGAAAVADAGAILPLVLALGSTSQAVQHQAAGCLRSLCSAAAGAGEAEARRVAVKAAGARSALQRLAVACVLPPSFTLLDV</sequence>
<reference evidence="3" key="1">
    <citation type="submission" date="2020-11" db="EMBL/GenBank/DDBJ databases">
        <title>Chlorella ohadii genome sequencing and assembly.</title>
        <authorList>
            <person name="Murik O."/>
            <person name="Treves H."/>
            <person name="Kedem I."/>
            <person name="Shotland Y."/>
            <person name="Kaplan A."/>
        </authorList>
    </citation>
    <scope>NUCLEOTIDE SEQUENCE</scope>
    <source>
        <strain evidence="3">1</strain>
    </source>
</reference>
<dbReference type="Proteomes" id="UP001205105">
    <property type="component" value="Unassembled WGS sequence"/>
</dbReference>
<dbReference type="PANTHER" id="PTHR23315">
    <property type="entry name" value="U BOX DOMAIN-CONTAINING"/>
    <property type="match status" value="1"/>
</dbReference>
<evidence type="ECO:0000256" key="2">
    <source>
        <dbReference type="PROSITE-ProRule" id="PRU00259"/>
    </source>
</evidence>